<dbReference type="SUPFAM" id="SSF51735">
    <property type="entry name" value="NAD(P)-binding Rossmann-fold domains"/>
    <property type="match status" value="1"/>
</dbReference>
<dbReference type="GO" id="GO:0004029">
    <property type="term" value="F:aldehyde dehydrogenase (NAD+) activity"/>
    <property type="evidence" value="ECO:0007669"/>
    <property type="project" value="TreeGrafter"/>
</dbReference>
<gene>
    <name evidence="2" type="ORF">GJ691_01515</name>
</gene>
<name>A0A6I2MGA8_9FLAO</name>
<dbReference type="AlphaFoldDB" id="A0A6I2MGA8"/>
<dbReference type="InterPro" id="IPR036291">
    <property type="entry name" value="NAD(P)-bd_dom_sf"/>
</dbReference>
<dbReference type="EMBL" id="WKJH01000001">
    <property type="protein sequence ID" value="MRX62833.1"/>
    <property type="molecule type" value="Genomic_DNA"/>
</dbReference>
<keyword evidence="3" id="KW-1185">Reference proteome</keyword>
<protein>
    <submittedName>
        <fullName evidence="2">NAD-dependent epimerase/dehydratase family protein</fullName>
    </submittedName>
</protein>
<dbReference type="PANTHER" id="PTHR48079">
    <property type="entry name" value="PROTEIN YEEZ"/>
    <property type="match status" value="1"/>
</dbReference>
<dbReference type="OrthoDB" id="596910at2"/>
<dbReference type="InterPro" id="IPR051783">
    <property type="entry name" value="NAD(P)-dependent_oxidoreduct"/>
</dbReference>
<dbReference type="InterPro" id="IPR001509">
    <property type="entry name" value="Epimerase_deHydtase"/>
</dbReference>
<evidence type="ECO:0000259" key="1">
    <source>
        <dbReference type="Pfam" id="PF01370"/>
    </source>
</evidence>
<dbReference type="Proteomes" id="UP000443153">
    <property type="component" value="Unassembled WGS sequence"/>
</dbReference>
<dbReference type="PANTHER" id="PTHR48079:SF6">
    <property type="entry name" value="NAD(P)-BINDING DOMAIN-CONTAINING PROTEIN-RELATED"/>
    <property type="match status" value="1"/>
</dbReference>
<dbReference type="Gene3D" id="3.40.50.720">
    <property type="entry name" value="NAD(P)-binding Rossmann-like Domain"/>
    <property type="match status" value="1"/>
</dbReference>
<evidence type="ECO:0000313" key="3">
    <source>
        <dbReference type="Proteomes" id="UP000443153"/>
    </source>
</evidence>
<sequence>MVLVTGGTGLVGAHLLLHLLQNNTKVRAIYRDGSNLNRVEKVFSYYTENASGLFGQIEWVLADINDIPALDIAFKNIDYVYHAAAMISFDPKDYYKLKKANVQGTANIVNLCLSNSINKLCYVSTIGAIGKSLEGQKANEKNDWAGQDANVYALTKYRAEMEVWRGSQEGLDVVIVNPGVIIGPGFWEQGSGNLFTTAYRARDYYPPSGTGFITINDVVKIMVELMQSKIINQRFIAVSENMTYKDILTRLANAIDKKAPSKMLRFWQLHLLRFFDFFSSSITGNKRRITKKTINSLRNTEIYDNGKIMEMLGFEFENLDECILFCSERFREEYP</sequence>
<reference evidence="2 3" key="1">
    <citation type="submission" date="2019-11" db="EMBL/GenBank/DDBJ databases">
        <title>Maribacter lutea sp. nov., a marine bacterium isolated from intertidal sand.</title>
        <authorList>
            <person name="Liu A."/>
        </authorList>
    </citation>
    <scope>NUCLEOTIDE SEQUENCE [LARGE SCALE GENOMIC DNA]</scope>
    <source>
        <strain evidence="2 3">RZ05</strain>
    </source>
</reference>
<organism evidence="2 3">
    <name type="scientific">Maribacter luteus</name>
    <dbReference type="NCBI Taxonomy" id="2594478"/>
    <lineage>
        <taxon>Bacteria</taxon>
        <taxon>Pseudomonadati</taxon>
        <taxon>Bacteroidota</taxon>
        <taxon>Flavobacteriia</taxon>
        <taxon>Flavobacteriales</taxon>
        <taxon>Flavobacteriaceae</taxon>
        <taxon>Maribacter</taxon>
    </lineage>
</organism>
<dbReference type="GO" id="GO:0005737">
    <property type="term" value="C:cytoplasm"/>
    <property type="evidence" value="ECO:0007669"/>
    <property type="project" value="TreeGrafter"/>
</dbReference>
<feature type="domain" description="NAD-dependent epimerase/dehydratase" evidence="1">
    <location>
        <begin position="2"/>
        <end position="228"/>
    </location>
</feature>
<dbReference type="RefSeq" id="WP_154363054.1">
    <property type="nucleotide sequence ID" value="NZ_WKJH01000001.1"/>
</dbReference>
<proteinExistence type="predicted"/>
<evidence type="ECO:0000313" key="2">
    <source>
        <dbReference type="EMBL" id="MRX62833.1"/>
    </source>
</evidence>
<comment type="caution">
    <text evidence="2">The sequence shown here is derived from an EMBL/GenBank/DDBJ whole genome shotgun (WGS) entry which is preliminary data.</text>
</comment>
<dbReference type="Pfam" id="PF01370">
    <property type="entry name" value="Epimerase"/>
    <property type="match status" value="1"/>
</dbReference>
<accession>A0A6I2MGA8</accession>